<dbReference type="Proteomes" id="UP001645039">
    <property type="component" value="Unassembled WGS sequence"/>
</dbReference>
<name>A0ABR9F0K4_9GAMM</name>
<comment type="caution">
    <text evidence="1">The sequence shown here is derived from an EMBL/GenBank/DDBJ whole genome shotgun (WGS) entry which is preliminary data.</text>
</comment>
<organism evidence="1 2">
    <name type="scientific">Halomonas casei</name>
    <dbReference type="NCBI Taxonomy" id="2742613"/>
    <lineage>
        <taxon>Bacteria</taxon>
        <taxon>Pseudomonadati</taxon>
        <taxon>Pseudomonadota</taxon>
        <taxon>Gammaproteobacteria</taxon>
        <taxon>Oceanospirillales</taxon>
        <taxon>Halomonadaceae</taxon>
        <taxon>Halomonas</taxon>
    </lineage>
</organism>
<reference evidence="1 2" key="1">
    <citation type="submission" date="2020-07" db="EMBL/GenBank/DDBJ databases">
        <title>Halophilic bacteria isolated from french cheeses.</title>
        <authorList>
            <person name="Kothe C.I."/>
            <person name="Farah-Kraiem B."/>
            <person name="Renault P."/>
            <person name="Dridi B."/>
        </authorList>
    </citation>
    <scope>NUCLEOTIDE SEQUENCE [LARGE SCALE GENOMIC DNA]</scope>
    <source>
        <strain evidence="1 2">FME1</strain>
    </source>
</reference>
<evidence type="ECO:0000313" key="2">
    <source>
        <dbReference type="Proteomes" id="UP001645039"/>
    </source>
</evidence>
<keyword evidence="2" id="KW-1185">Reference proteome</keyword>
<accession>A0ABR9F0K4</accession>
<evidence type="ECO:0000313" key="1">
    <source>
        <dbReference type="EMBL" id="MBE0400000.1"/>
    </source>
</evidence>
<protein>
    <recommendedName>
        <fullName evidence="3">Ribbon-helix-helix protein CopG domain-containing protein</fullName>
    </recommendedName>
</protein>
<gene>
    <name evidence="1" type="ORF">EI168_07735</name>
</gene>
<proteinExistence type="predicted"/>
<evidence type="ECO:0008006" key="3">
    <source>
        <dbReference type="Google" id="ProtNLM"/>
    </source>
</evidence>
<dbReference type="RefSeq" id="WP_096276284.1">
    <property type="nucleotide sequence ID" value="NZ_CP189763.1"/>
</dbReference>
<dbReference type="EMBL" id="RRZD01000006">
    <property type="protein sequence ID" value="MBE0400000.1"/>
    <property type="molecule type" value="Genomic_DNA"/>
</dbReference>
<sequence>MSHNPRRFTQPVRLIVSVEADTVTSIDSLMKQGRQHGHRNRAEFVRRAIERELARCLKQP</sequence>